<dbReference type="EMBL" id="DS268488">
    <property type="protein sequence ID" value="EFP10723.1"/>
    <property type="molecule type" value="Genomic_DNA"/>
</dbReference>
<dbReference type="AlphaFoldDB" id="E3MWV3"/>
<organism evidence="4">
    <name type="scientific">Caenorhabditis remanei</name>
    <name type="common">Caenorhabditis vulgaris</name>
    <dbReference type="NCBI Taxonomy" id="31234"/>
    <lineage>
        <taxon>Eukaryota</taxon>
        <taxon>Metazoa</taxon>
        <taxon>Ecdysozoa</taxon>
        <taxon>Nematoda</taxon>
        <taxon>Chromadorea</taxon>
        <taxon>Rhabditida</taxon>
        <taxon>Rhabditina</taxon>
        <taxon>Rhabditomorpha</taxon>
        <taxon>Rhabditoidea</taxon>
        <taxon>Rhabditidae</taxon>
        <taxon>Peloderinae</taxon>
        <taxon>Caenorhabditis</taxon>
    </lineage>
</organism>
<keyword evidence="1" id="KW-0732">Signal</keyword>
<feature type="signal peptide" evidence="1">
    <location>
        <begin position="1"/>
        <end position="16"/>
    </location>
</feature>
<dbReference type="GO" id="GO:0045087">
    <property type="term" value="P:innate immune response"/>
    <property type="evidence" value="ECO:0007669"/>
    <property type="project" value="TreeGrafter"/>
</dbReference>
<evidence type="ECO:0000256" key="1">
    <source>
        <dbReference type="SAM" id="SignalP"/>
    </source>
</evidence>
<feature type="chain" id="PRO_5003177611" description="CUB-like domain-containing protein" evidence="1">
    <location>
        <begin position="17"/>
        <end position="452"/>
    </location>
</feature>
<evidence type="ECO:0000259" key="2">
    <source>
        <dbReference type="Pfam" id="PF02408"/>
    </source>
</evidence>
<dbReference type="OrthoDB" id="5791243at2759"/>
<evidence type="ECO:0000313" key="3">
    <source>
        <dbReference type="EMBL" id="EFP10723.1"/>
    </source>
</evidence>
<name>E3MWV3_CAERE</name>
<dbReference type="PANTHER" id="PTHR21447">
    <property type="entry name" value="RING-TYPE DOMAIN-CONTAINING PROTEIN-RELATED"/>
    <property type="match status" value="1"/>
</dbReference>
<evidence type="ECO:0000313" key="4">
    <source>
        <dbReference type="Proteomes" id="UP000008281"/>
    </source>
</evidence>
<keyword evidence="4" id="KW-1185">Reference proteome</keyword>
<dbReference type="InterPro" id="IPR003366">
    <property type="entry name" value="CUB-like_dom"/>
</dbReference>
<reference evidence="3" key="1">
    <citation type="submission" date="2007-07" db="EMBL/GenBank/DDBJ databases">
        <title>PCAP assembly of the Caenorhabditis remanei genome.</title>
        <authorList>
            <consortium name="The Caenorhabditis remanei Sequencing Consortium"/>
            <person name="Wilson R.K."/>
        </authorList>
    </citation>
    <scope>NUCLEOTIDE SEQUENCE [LARGE SCALE GENOMIC DNA]</scope>
    <source>
        <strain evidence="3">PB4641</strain>
    </source>
</reference>
<dbReference type="Proteomes" id="UP000008281">
    <property type="component" value="Unassembled WGS sequence"/>
</dbReference>
<sequence>MKVTLLFVLLSSATLGFTCPTNPITTATLTGNLSLGVTNVPPGTNCTFMFNIPNYYVLLINLSATAGYKEDTVTIFDSNNAPIFVSSDNPMPDFHFPPIWIPAGSAKIQVIGVSGHSQFLVSYTYESLDNYQRIRKRTGEYFSLKSIVYNTYVTITSSSPKEKVILTPGMKQGGIDNTLQNYFVYDGEDITEANFLGRLSEFKSSMKKSSGQSVSIISFSDTKSYSYVLGNDASTLQPFEKYSVILTSKGSEMHGVMNDISVKESAYTFICIDCSTNSWTQLAFDFVGNIQYGGHITLQNLTPTHRKRKMAKYDMMTFTNQYFTEILHTEIFTLNMHLAKAEYNVYTTQNDNESRNLISWRHPPCLWNSENEIGDILKYYNTSASQPRTALPASSDHLSPEIGHQGRLAFSAETKIRLSFEIQEPRSASDGYHISFSIVRILSFYINSFFSF</sequence>
<dbReference type="eggNOG" id="ENOG502TG16">
    <property type="taxonomic scope" value="Eukaryota"/>
</dbReference>
<feature type="domain" description="CUB-like" evidence="2">
    <location>
        <begin position="32"/>
        <end position="127"/>
    </location>
</feature>
<dbReference type="HOGENOM" id="CLU_022349_2_0_1"/>
<dbReference type="GO" id="GO:0045121">
    <property type="term" value="C:membrane raft"/>
    <property type="evidence" value="ECO:0007669"/>
    <property type="project" value="TreeGrafter"/>
</dbReference>
<dbReference type="Pfam" id="PF02408">
    <property type="entry name" value="CUB_2"/>
    <property type="match status" value="1"/>
</dbReference>
<proteinExistence type="predicted"/>
<dbReference type="PANTHER" id="PTHR21447:SF7">
    <property type="entry name" value="CUB-LIKE DOMAIN-CONTAINING PROTEIN"/>
    <property type="match status" value="1"/>
</dbReference>
<protein>
    <recommendedName>
        <fullName evidence="2">CUB-like domain-containing protein</fullName>
    </recommendedName>
</protein>
<gene>
    <name evidence="3" type="ORF">CRE_02497</name>
</gene>
<accession>E3MWV3</accession>
<dbReference type="InParanoid" id="E3MWV3"/>